<dbReference type="EMBL" id="JAJFAZ020000005">
    <property type="protein sequence ID" value="KAI5326922.1"/>
    <property type="molecule type" value="Genomic_DNA"/>
</dbReference>
<dbReference type="Proteomes" id="UP001054821">
    <property type="component" value="Chromosome 5"/>
</dbReference>
<dbReference type="InterPro" id="IPR002156">
    <property type="entry name" value="RNaseH_domain"/>
</dbReference>
<dbReference type="InterPro" id="IPR043128">
    <property type="entry name" value="Rev_trsase/Diguanyl_cyclase"/>
</dbReference>
<comment type="caution">
    <text evidence="2">The sequence shown here is derived from an EMBL/GenBank/DDBJ whole genome shotgun (WGS) entry which is preliminary data.</text>
</comment>
<organism evidence="2 3">
    <name type="scientific">Prunus dulcis</name>
    <name type="common">Almond</name>
    <name type="synonym">Amygdalus dulcis</name>
    <dbReference type="NCBI Taxonomy" id="3755"/>
    <lineage>
        <taxon>Eukaryota</taxon>
        <taxon>Viridiplantae</taxon>
        <taxon>Streptophyta</taxon>
        <taxon>Embryophyta</taxon>
        <taxon>Tracheophyta</taxon>
        <taxon>Spermatophyta</taxon>
        <taxon>Magnoliopsida</taxon>
        <taxon>eudicotyledons</taxon>
        <taxon>Gunneridae</taxon>
        <taxon>Pentapetalae</taxon>
        <taxon>rosids</taxon>
        <taxon>fabids</taxon>
        <taxon>Rosales</taxon>
        <taxon>Rosaceae</taxon>
        <taxon>Amygdaloideae</taxon>
        <taxon>Amygdaleae</taxon>
        <taxon>Prunus</taxon>
    </lineage>
</organism>
<evidence type="ECO:0000259" key="1">
    <source>
        <dbReference type="PROSITE" id="PS50879"/>
    </source>
</evidence>
<protein>
    <recommendedName>
        <fullName evidence="1">RNase H type-1 domain-containing protein</fullName>
    </recommendedName>
</protein>
<dbReference type="Gene3D" id="3.30.70.270">
    <property type="match status" value="1"/>
</dbReference>
<dbReference type="InterPro" id="IPR043502">
    <property type="entry name" value="DNA/RNA_pol_sf"/>
</dbReference>
<dbReference type="GO" id="GO:0004523">
    <property type="term" value="F:RNA-DNA hybrid ribonuclease activity"/>
    <property type="evidence" value="ECO:0007669"/>
    <property type="project" value="InterPro"/>
</dbReference>
<dbReference type="CDD" id="cd09279">
    <property type="entry name" value="RNase_HI_like"/>
    <property type="match status" value="1"/>
</dbReference>
<proteinExistence type="predicted"/>
<evidence type="ECO:0000313" key="2">
    <source>
        <dbReference type="EMBL" id="KAI5326922.1"/>
    </source>
</evidence>
<dbReference type="InterPro" id="IPR000477">
    <property type="entry name" value="RT_dom"/>
</dbReference>
<dbReference type="AlphaFoldDB" id="A0AAD4VMM3"/>
<dbReference type="PROSITE" id="PS50879">
    <property type="entry name" value="RNASE_H_1"/>
    <property type="match status" value="1"/>
</dbReference>
<dbReference type="PANTHER" id="PTHR48475">
    <property type="entry name" value="RIBONUCLEASE H"/>
    <property type="match status" value="1"/>
</dbReference>
<dbReference type="Gene3D" id="3.10.10.10">
    <property type="entry name" value="HIV Type 1 Reverse Transcriptase, subunit A, domain 1"/>
    <property type="match status" value="1"/>
</dbReference>
<evidence type="ECO:0000313" key="3">
    <source>
        <dbReference type="Proteomes" id="UP001054821"/>
    </source>
</evidence>
<gene>
    <name evidence="2" type="ORF">L3X38_026318</name>
</gene>
<dbReference type="SUPFAM" id="SSF56672">
    <property type="entry name" value="DNA/RNA polymerases"/>
    <property type="match status" value="1"/>
</dbReference>
<dbReference type="Gene3D" id="3.30.420.10">
    <property type="entry name" value="Ribonuclease H-like superfamily/Ribonuclease H"/>
    <property type="match status" value="1"/>
</dbReference>
<accession>A0AAD4VMM3</accession>
<reference evidence="2 3" key="1">
    <citation type="journal article" date="2022" name="G3 (Bethesda)">
        <title>Whole-genome sequence and methylome profiling of the almond [Prunus dulcis (Mill.) D.A. Webb] cultivar 'Nonpareil'.</title>
        <authorList>
            <person name="D'Amico-Willman K.M."/>
            <person name="Ouma W.Z."/>
            <person name="Meulia T."/>
            <person name="Sideli G.M."/>
            <person name="Gradziel T.M."/>
            <person name="Fresnedo-Ramirez J."/>
        </authorList>
    </citation>
    <scope>NUCLEOTIDE SEQUENCE [LARGE SCALE GENOMIC DNA]</scope>
    <source>
        <strain evidence="2">Clone GOH B32 T37-40</strain>
    </source>
</reference>
<dbReference type="Pfam" id="PF00078">
    <property type="entry name" value="RVT_1"/>
    <property type="match status" value="1"/>
</dbReference>
<dbReference type="GO" id="GO:0003676">
    <property type="term" value="F:nucleic acid binding"/>
    <property type="evidence" value="ECO:0007669"/>
    <property type="project" value="InterPro"/>
</dbReference>
<sequence>MDVYSGYNQIMIHEDDKAKTSFIIEISTYCYKIMPFGLTIARATYQRHINKIFKEQISKTMELLVDGAPNHKGARAGVVIATPNGTLLEQDITLGFPASNNEVEYEALLARLRLTKEPSIKKLAIYSDSQLIRNQASCEYMAKQLRMIQYLEKFQTLLKEFPTFIIKQVPQIENTHADALASLGSALDT</sequence>
<dbReference type="PANTHER" id="PTHR48475:SF2">
    <property type="entry name" value="RIBONUCLEASE H"/>
    <property type="match status" value="1"/>
</dbReference>
<keyword evidence="3" id="KW-1185">Reference proteome</keyword>
<dbReference type="Pfam" id="PF13456">
    <property type="entry name" value="RVT_3"/>
    <property type="match status" value="1"/>
</dbReference>
<dbReference type="InterPro" id="IPR036397">
    <property type="entry name" value="RNaseH_sf"/>
</dbReference>
<feature type="domain" description="RNase H type-1" evidence="1">
    <location>
        <begin position="57"/>
        <end position="186"/>
    </location>
</feature>
<name>A0AAD4VMM3_PRUDU</name>